<proteinExistence type="predicted"/>
<organism evidence="2 3">
    <name type="scientific">Allosphingosinicella indica</name>
    <dbReference type="NCBI Taxonomy" id="941907"/>
    <lineage>
        <taxon>Bacteria</taxon>
        <taxon>Pseudomonadati</taxon>
        <taxon>Pseudomonadota</taxon>
        <taxon>Alphaproteobacteria</taxon>
        <taxon>Sphingomonadales</taxon>
        <taxon>Sphingomonadaceae</taxon>
        <taxon>Allosphingosinicella</taxon>
    </lineage>
</organism>
<protein>
    <submittedName>
        <fullName evidence="2">Uncharacterized protein</fullName>
    </submittedName>
</protein>
<evidence type="ECO:0000313" key="3">
    <source>
        <dbReference type="Proteomes" id="UP000192934"/>
    </source>
</evidence>
<keyword evidence="3" id="KW-1185">Reference proteome</keyword>
<keyword evidence="1" id="KW-0812">Transmembrane</keyword>
<reference evidence="3" key="1">
    <citation type="submission" date="2017-04" db="EMBL/GenBank/DDBJ databases">
        <authorList>
            <person name="Varghese N."/>
            <person name="Submissions S."/>
        </authorList>
    </citation>
    <scope>NUCLEOTIDE SEQUENCE [LARGE SCALE GENOMIC DNA]</scope>
    <source>
        <strain evidence="3">Dd16</strain>
    </source>
</reference>
<evidence type="ECO:0000313" key="2">
    <source>
        <dbReference type="EMBL" id="SMF63046.1"/>
    </source>
</evidence>
<keyword evidence="1" id="KW-0472">Membrane</keyword>
<keyword evidence="1" id="KW-1133">Transmembrane helix</keyword>
<dbReference type="STRING" id="941907.SAMN06295910_1043"/>
<dbReference type="EMBL" id="LT840185">
    <property type="protein sequence ID" value="SMF63046.1"/>
    <property type="molecule type" value="Genomic_DNA"/>
</dbReference>
<feature type="transmembrane region" description="Helical" evidence="1">
    <location>
        <begin position="89"/>
        <end position="112"/>
    </location>
</feature>
<dbReference type="Proteomes" id="UP000192934">
    <property type="component" value="Chromosome I"/>
</dbReference>
<dbReference type="AlphaFoldDB" id="A0A1X7G2T6"/>
<feature type="transmembrane region" description="Helical" evidence="1">
    <location>
        <begin position="62"/>
        <end position="83"/>
    </location>
</feature>
<accession>A0A1X7G2T6</accession>
<feature type="transmembrane region" description="Helical" evidence="1">
    <location>
        <begin position="34"/>
        <end position="55"/>
    </location>
</feature>
<name>A0A1X7G2T6_9SPHN</name>
<gene>
    <name evidence="2" type="ORF">SAMN06295910_1043</name>
</gene>
<sequence length="113" mass="10722">MNMNALLIAGGGGLVAQLAMVVAGHYNAFIKDNVFAVGGMAISLVAGLAYARLAAEGWPSSLAGGLVAGGGCASLGIALSLALKDVPPAVLAFGTIGSAVAGLAGAAIGKVLS</sequence>
<evidence type="ECO:0000256" key="1">
    <source>
        <dbReference type="SAM" id="Phobius"/>
    </source>
</evidence>